<feature type="region of interest" description="Disordered" evidence="1">
    <location>
        <begin position="64"/>
        <end position="97"/>
    </location>
</feature>
<gene>
    <name evidence="2" type="ORF">PENSUB_2422</name>
</gene>
<keyword evidence="3" id="KW-1185">Reference proteome</keyword>
<organism evidence="2 3">
    <name type="scientific">Penicillium subrubescens</name>
    <dbReference type="NCBI Taxonomy" id="1316194"/>
    <lineage>
        <taxon>Eukaryota</taxon>
        <taxon>Fungi</taxon>
        <taxon>Dikarya</taxon>
        <taxon>Ascomycota</taxon>
        <taxon>Pezizomycotina</taxon>
        <taxon>Eurotiomycetes</taxon>
        <taxon>Eurotiomycetidae</taxon>
        <taxon>Eurotiales</taxon>
        <taxon>Aspergillaceae</taxon>
        <taxon>Penicillium</taxon>
    </lineage>
</organism>
<sequence>MLQILRRNANLASAIAVLVEAKHAVFDPSRVTPVDGCARATGCLATATILGTIGLAGAGLENSGVCHGEEGDEGSHSSTADLHFEDSEKSQGKRKWF</sequence>
<evidence type="ECO:0000256" key="1">
    <source>
        <dbReference type="SAM" id="MobiDB-lite"/>
    </source>
</evidence>
<dbReference type="AlphaFoldDB" id="A0A1Q5UHX5"/>
<dbReference type="EMBL" id="MNBE01000251">
    <property type="protein sequence ID" value="OKP12064.1"/>
    <property type="molecule type" value="Genomic_DNA"/>
</dbReference>
<protein>
    <submittedName>
        <fullName evidence="2">Uncharacterized protein</fullName>
    </submittedName>
</protein>
<name>A0A1Q5UHX5_9EURO</name>
<evidence type="ECO:0000313" key="3">
    <source>
        <dbReference type="Proteomes" id="UP000186955"/>
    </source>
</evidence>
<accession>A0A1Q5UHX5</accession>
<comment type="caution">
    <text evidence="2">The sequence shown here is derived from an EMBL/GenBank/DDBJ whole genome shotgun (WGS) entry which is preliminary data.</text>
</comment>
<reference evidence="2 3" key="1">
    <citation type="submission" date="2016-10" db="EMBL/GenBank/DDBJ databases">
        <title>Genome sequence of the ascomycete fungus Penicillium subrubescens.</title>
        <authorList>
            <person name="De Vries R.P."/>
            <person name="Peng M."/>
            <person name="Dilokpimol A."/>
            <person name="Hilden K."/>
            <person name="Makela M.R."/>
            <person name="Grigoriev I."/>
            <person name="Riley R."/>
            <person name="Granchi Z."/>
        </authorList>
    </citation>
    <scope>NUCLEOTIDE SEQUENCE [LARGE SCALE GENOMIC DNA]</scope>
    <source>
        <strain evidence="2 3">CBS 132785</strain>
    </source>
</reference>
<feature type="compositionally biased region" description="Basic and acidic residues" evidence="1">
    <location>
        <begin position="82"/>
        <end position="91"/>
    </location>
</feature>
<dbReference type="Proteomes" id="UP000186955">
    <property type="component" value="Unassembled WGS sequence"/>
</dbReference>
<proteinExistence type="predicted"/>
<evidence type="ECO:0000313" key="2">
    <source>
        <dbReference type="EMBL" id="OKP12064.1"/>
    </source>
</evidence>